<name>A0AAW4PL94_9EURY</name>
<gene>
    <name evidence="1" type="ORF">EGH23_24705</name>
</gene>
<dbReference type="EMBL" id="RKLT01000037">
    <property type="protein sequence ID" value="MBX0298070.1"/>
    <property type="molecule type" value="Genomic_DNA"/>
</dbReference>
<dbReference type="AlphaFoldDB" id="A0AAW4PL94"/>
<keyword evidence="2" id="KW-1185">Reference proteome</keyword>
<dbReference type="InterPro" id="IPR028994">
    <property type="entry name" value="Integrin_alpha_N"/>
</dbReference>
<evidence type="ECO:0008006" key="3">
    <source>
        <dbReference type="Google" id="ProtNLM"/>
    </source>
</evidence>
<comment type="caution">
    <text evidence="1">The sequence shown here is derived from an EMBL/GenBank/DDBJ whole genome shotgun (WGS) entry which is preliminary data.</text>
</comment>
<dbReference type="Proteomes" id="UP001430455">
    <property type="component" value="Unassembled WGS sequence"/>
</dbReference>
<evidence type="ECO:0000313" key="1">
    <source>
        <dbReference type="EMBL" id="MBX0298070.1"/>
    </source>
</evidence>
<dbReference type="SUPFAM" id="SSF69318">
    <property type="entry name" value="Integrin alpha N-terminal domain"/>
    <property type="match status" value="1"/>
</dbReference>
<organism evidence="1 2">
    <name type="scientific">Haloarcula nitratireducens</name>
    <dbReference type="NCBI Taxonomy" id="2487749"/>
    <lineage>
        <taxon>Archaea</taxon>
        <taxon>Methanobacteriati</taxon>
        <taxon>Methanobacteriota</taxon>
        <taxon>Stenosarchaea group</taxon>
        <taxon>Halobacteria</taxon>
        <taxon>Halobacteriales</taxon>
        <taxon>Haloarculaceae</taxon>
        <taxon>Haloarcula</taxon>
    </lineage>
</organism>
<protein>
    <recommendedName>
        <fullName evidence="3">FG-GAP repeat-containing protein</fullName>
    </recommendedName>
</protein>
<sequence>MVDPTNPEVVARTVLDAPLVFEGLQPLVADLNDDGKPEIVTTIADSENGARIAVYSPAGERIATGPVYGPGWRHQLAVAPFGPKDATELAAVLKPHVTHTLEYYQLEDGELSVRATVDGVSSHTYGSRNLDGAVAADFDDDGTVELLVPTTDRRRLVAVSRISSDARIQWEWELGGQLTSNLTGVGLEDGGVAVGAATAEDVFVWSA</sequence>
<evidence type="ECO:0000313" key="2">
    <source>
        <dbReference type="Proteomes" id="UP001430455"/>
    </source>
</evidence>
<proteinExistence type="predicted"/>
<accession>A0AAW4PL94</accession>
<reference evidence="1 2" key="1">
    <citation type="submission" date="2021-06" db="EMBL/GenBank/DDBJ databases">
        <title>Halomicroarcula sp. a new haloarchaeum isolated from saline soil.</title>
        <authorList>
            <person name="Duran-Viseras A."/>
            <person name="Sanchez-Porro C."/>
            <person name="Ventosa A."/>
        </authorList>
    </citation>
    <scope>NUCLEOTIDE SEQUENCE [LARGE SCALE GENOMIC DNA]</scope>
    <source>
        <strain evidence="1 2">F27</strain>
    </source>
</reference>